<proteinExistence type="predicted"/>
<dbReference type="GO" id="GO:0005524">
    <property type="term" value="F:ATP binding"/>
    <property type="evidence" value="ECO:0007669"/>
    <property type="project" value="UniProtKB-KW"/>
</dbReference>
<dbReference type="RefSeq" id="WP_179918862.1">
    <property type="nucleotide sequence ID" value="NZ_CP058909.1"/>
</dbReference>
<name>A0A7D5PB32_9EURY</name>
<dbReference type="SUPFAM" id="SSF52540">
    <property type="entry name" value="P-loop containing nucleoside triphosphate hydrolases"/>
    <property type="match status" value="1"/>
</dbReference>
<organism evidence="6 7">
    <name type="scientific">Halosimplex pelagicum</name>
    <dbReference type="NCBI Taxonomy" id="869886"/>
    <lineage>
        <taxon>Archaea</taxon>
        <taxon>Methanobacteriati</taxon>
        <taxon>Methanobacteriota</taxon>
        <taxon>Stenosarchaea group</taxon>
        <taxon>Halobacteria</taxon>
        <taxon>Halobacteriales</taxon>
        <taxon>Haloarculaceae</taxon>
        <taxon>Halosimplex</taxon>
    </lineage>
</organism>
<keyword evidence="4" id="KW-0067">ATP-binding</keyword>
<dbReference type="Proteomes" id="UP000509346">
    <property type="component" value="Chromosome"/>
</dbReference>
<protein>
    <submittedName>
        <fullName evidence="6">DNA helicase UvrD</fullName>
    </submittedName>
</protein>
<evidence type="ECO:0000313" key="6">
    <source>
        <dbReference type="EMBL" id="QLH83821.1"/>
    </source>
</evidence>
<dbReference type="KEGG" id="hpel:HZS54_20265"/>
<evidence type="ECO:0000256" key="4">
    <source>
        <dbReference type="ARBA" id="ARBA00022840"/>
    </source>
</evidence>
<dbReference type="InterPro" id="IPR014017">
    <property type="entry name" value="DNA_helicase_UvrD-like_C"/>
</dbReference>
<dbReference type="InterPro" id="IPR027417">
    <property type="entry name" value="P-loop_NTPase"/>
</dbReference>
<dbReference type="AlphaFoldDB" id="A0A7D5PB32"/>
<evidence type="ECO:0000313" key="7">
    <source>
        <dbReference type="Proteomes" id="UP000509346"/>
    </source>
</evidence>
<dbReference type="OrthoDB" id="264949at2157"/>
<keyword evidence="3 6" id="KW-0347">Helicase</keyword>
<evidence type="ECO:0000256" key="3">
    <source>
        <dbReference type="ARBA" id="ARBA00022806"/>
    </source>
</evidence>
<reference evidence="6 7" key="1">
    <citation type="submission" date="2020-07" db="EMBL/GenBank/DDBJ databases">
        <title>Halosimplex litoreum sp. nov. and Halosimplex rubrum sp. nov., isolated from different salt environments.</title>
        <authorList>
            <person name="Cui H."/>
        </authorList>
    </citation>
    <scope>NUCLEOTIDE SEQUENCE [LARGE SCALE GENOMIC DNA]</scope>
    <source>
        <strain evidence="6 7">R2</strain>
    </source>
</reference>
<dbReference type="Gene3D" id="3.40.50.300">
    <property type="entry name" value="P-loop containing nucleotide triphosphate hydrolases"/>
    <property type="match status" value="1"/>
</dbReference>
<dbReference type="GeneID" id="56084976"/>
<evidence type="ECO:0000256" key="1">
    <source>
        <dbReference type="ARBA" id="ARBA00022741"/>
    </source>
</evidence>
<dbReference type="GO" id="GO:0004386">
    <property type="term" value="F:helicase activity"/>
    <property type="evidence" value="ECO:0007669"/>
    <property type="project" value="UniProtKB-KW"/>
</dbReference>
<evidence type="ECO:0000256" key="2">
    <source>
        <dbReference type="ARBA" id="ARBA00022801"/>
    </source>
</evidence>
<dbReference type="GO" id="GO:0016787">
    <property type="term" value="F:hydrolase activity"/>
    <property type="evidence" value="ECO:0007669"/>
    <property type="project" value="UniProtKB-KW"/>
</dbReference>
<dbReference type="PROSITE" id="PS51217">
    <property type="entry name" value="UVRD_HELICASE_CTER"/>
    <property type="match status" value="1"/>
</dbReference>
<evidence type="ECO:0000259" key="5">
    <source>
        <dbReference type="PROSITE" id="PS51217"/>
    </source>
</evidence>
<sequence>MSDHSYHRRFDGTLITVPFGGENVERTAQEEYRTLLDEHDSEDILVITGAPTSTDTFRETLGEELSGAATPYVTSLVVHATDVLNQTDDRVILSDTLRRELLHRFLADYEWETEYLQRASEQPSFIEDVDTVMGTISWQTITPDETPELRDITAALNAFHEWLAEHDHMERGQLISEALDVLTGDARDAVVDFDAVLVVEFEEFFPLDRAYLDALTGDCDLVCVAEENASVRRTWVETRPVTDYVTFSESRRRGSGVPSTRPAATAAYFAEKTVAEEPESGSVSVLATDTSDEQLAEIANEIEELVTQSDWSYDDIAVATKQSGSAVTDIIEALEGTGIPTESTTVTGFGDDPAIRELLAAVRYLAADDEDDAPDHGPEFDTERLDRADEMDSLEDAIHWWATDSGLKERIADRATPLDARAQFGNVRRAFRMAEFLEETEFVDATWESFKEMLERAHEYAPQQNQTSATDLNGGVRVDHLQAIKNESFRAVFLVNLVDSEYPGEPFQTRLFPTDRVASIPDYPGVTDLDRADVEATFPTTSTASGQPFVQYHTEHARRRLAVGAGAAAERLYCCLYEYEDTALEERTQASRFLTAAYEDLPWVTEADEPHITSEQAAEKYLLSRVDDALAEVRRANSQDVTVSLDEVEAELGEIQDLLEQSGSRGDELREALHARVEFANGEVRR</sequence>
<accession>A0A7D5PB32</accession>
<dbReference type="EMBL" id="CP058909">
    <property type="protein sequence ID" value="QLH83821.1"/>
    <property type="molecule type" value="Genomic_DNA"/>
</dbReference>
<keyword evidence="2" id="KW-0378">Hydrolase</keyword>
<feature type="domain" description="UvrD-like helicase C-terminal" evidence="5">
    <location>
        <begin position="252"/>
        <end position="560"/>
    </location>
</feature>
<keyword evidence="1" id="KW-0547">Nucleotide-binding</keyword>
<gene>
    <name evidence="6" type="ORF">HZS54_20265</name>
</gene>
<dbReference type="Gene3D" id="1.10.486.10">
    <property type="entry name" value="PCRA, domain 4"/>
    <property type="match status" value="1"/>
</dbReference>
<keyword evidence="7" id="KW-1185">Reference proteome</keyword>